<gene>
    <name evidence="3" type="ORF">LCGC14_2052070</name>
</gene>
<feature type="domain" description="Glyoxalase/fosfomycin resistance/dioxygenase" evidence="2">
    <location>
        <begin position="6"/>
        <end position="100"/>
    </location>
</feature>
<dbReference type="InterPro" id="IPR004360">
    <property type="entry name" value="Glyas_Fos-R_dOase_dom"/>
</dbReference>
<sequence>MGQPVVHFEIAGKDGKKLEDFYARMFDWKIDANNPMNYGAVETGGEGGIEGGIFTAQGDTPPYLTIYVQVPDLQAYLDKAEGLGGKTVVPPTPYPQRRRFCPFPRP</sequence>
<dbReference type="EMBL" id="LAZR01024269">
    <property type="protein sequence ID" value="KKL75717.1"/>
    <property type="molecule type" value="Genomic_DNA"/>
</dbReference>
<comment type="caution">
    <text evidence="3">The sequence shown here is derived from an EMBL/GenBank/DDBJ whole genome shotgun (WGS) entry which is preliminary data.</text>
</comment>
<dbReference type="AlphaFoldDB" id="A0A0F9HKP6"/>
<evidence type="ECO:0000313" key="3">
    <source>
        <dbReference type="EMBL" id="KKL75717.1"/>
    </source>
</evidence>
<feature type="region of interest" description="Disordered" evidence="1">
    <location>
        <begin position="87"/>
        <end position="106"/>
    </location>
</feature>
<proteinExistence type="predicted"/>
<reference evidence="3" key="1">
    <citation type="journal article" date="2015" name="Nature">
        <title>Complex archaea that bridge the gap between prokaryotes and eukaryotes.</title>
        <authorList>
            <person name="Spang A."/>
            <person name="Saw J.H."/>
            <person name="Jorgensen S.L."/>
            <person name="Zaremba-Niedzwiedzka K."/>
            <person name="Martijn J."/>
            <person name="Lind A.E."/>
            <person name="van Eijk R."/>
            <person name="Schleper C."/>
            <person name="Guy L."/>
            <person name="Ettema T.J."/>
        </authorList>
    </citation>
    <scope>NUCLEOTIDE SEQUENCE</scope>
</reference>
<dbReference type="SUPFAM" id="SSF54593">
    <property type="entry name" value="Glyoxalase/Bleomycin resistance protein/Dihydroxybiphenyl dioxygenase"/>
    <property type="match status" value="1"/>
</dbReference>
<dbReference type="PANTHER" id="PTHR33993:SF2">
    <property type="entry name" value="VOC DOMAIN-CONTAINING PROTEIN"/>
    <property type="match status" value="1"/>
</dbReference>
<dbReference type="PANTHER" id="PTHR33993">
    <property type="entry name" value="GLYOXALASE-RELATED"/>
    <property type="match status" value="1"/>
</dbReference>
<accession>A0A0F9HKP6</accession>
<dbReference type="Gene3D" id="3.10.180.10">
    <property type="entry name" value="2,3-Dihydroxybiphenyl 1,2-Dioxygenase, domain 1"/>
    <property type="match status" value="1"/>
</dbReference>
<dbReference type="InterPro" id="IPR029068">
    <property type="entry name" value="Glyas_Bleomycin-R_OHBP_Dase"/>
</dbReference>
<evidence type="ECO:0000259" key="2">
    <source>
        <dbReference type="Pfam" id="PF00903"/>
    </source>
</evidence>
<dbReference type="Pfam" id="PF00903">
    <property type="entry name" value="Glyoxalase"/>
    <property type="match status" value="1"/>
</dbReference>
<name>A0A0F9HKP6_9ZZZZ</name>
<protein>
    <recommendedName>
        <fullName evidence="2">Glyoxalase/fosfomycin resistance/dioxygenase domain-containing protein</fullName>
    </recommendedName>
</protein>
<evidence type="ECO:0000256" key="1">
    <source>
        <dbReference type="SAM" id="MobiDB-lite"/>
    </source>
</evidence>
<dbReference type="InterPro" id="IPR052164">
    <property type="entry name" value="Anthracycline_SecMetBiosynth"/>
</dbReference>
<organism evidence="3">
    <name type="scientific">marine sediment metagenome</name>
    <dbReference type="NCBI Taxonomy" id="412755"/>
    <lineage>
        <taxon>unclassified sequences</taxon>
        <taxon>metagenomes</taxon>
        <taxon>ecological metagenomes</taxon>
    </lineage>
</organism>